<dbReference type="EMBL" id="CM042047">
    <property type="protein sequence ID" value="KAI3769070.1"/>
    <property type="molecule type" value="Genomic_DNA"/>
</dbReference>
<name>A0ACB9FDY4_ARCLA</name>
<accession>A0ACB9FDY4</accession>
<evidence type="ECO:0000313" key="2">
    <source>
        <dbReference type="Proteomes" id="UP001055879"/>
    </source>
</evidence>
<proteinExistence type="predicted"/>
<comment type="caution">
    <text evidence="1">The sequence shown here is derived from an EMBL/GenBank/DDBJ whole genome shotgun (WGS) entry which is preliminary data.</text>
</comment>
<sequence>MEDFFPVSLLPSDLNNVAYKSSHEVLISPHVIQNPTEFCEKFVGFKASIDSLKAEFGWTISPGSDWTWVWNISHSGSSRPKCIVPGQPSLFPFLFLPNSKFKLIRHTFIIIQNLDSQVRSFGILHFLQTSKSKTRLKTPNNSHLKEDQVKFSLVVAVVIEK</sequence>
<dbReference type="Proteomes" id="UP001055879">
    <property type="component" value="Linkage Group LG01"/>
</dbReference>
<reference evidence="1 2" key="2">
    <citation type="journal article" date="2022" name="Mol. Ecol. Resour.">
        <title>The genomes of chicory, endive, great burdock and yacon provide insights into Asteraceae paleo-polyploidization history and plant inulin production.</title>
        <authorList>
            <person name="Fan W."/>
            <person name="Wang S."/>
            <person name="Wang H."/>
            <person name="Wang A."/>
            <person name="Jiang F."/>
            <person name="Liu H."/>
            <person name="Zhao H."/>
            <person name="Xu D."/>
            <person name="Zhang Y."/>
        </authorList>
    </citation>
    <scope>NUCLEOTIDE SEQUENCE [LARGE SCALE GENOMIC DNA]</scope>
    <source>
        <strain evidence="2">cv. Niubang</strain>
    </source>
</reference>
<gene>
    <name evidence="1" type="ORF">L6452_00166</name>
</gene>
<protein>
    <submittedName>
        <fullName evidence="1">Uncharacterized protein</fullName>
    </submittedName>
</protein>
<evidence type="ECO:0000313" key="1">
    <source>
        <dbReference type="EMBL" id="KAI3769070.1"/>
    </source>
</evidence>
<organism evidence="1 2">
    <name type="scientific">Arctium lappa</name>
    <name type="common">Greater burdock</name>
    <name type="synonym">Lappa major</name>
    <dbReference type="NCBI Taxonomy" id="4217"/>
    <lineage>
        <taxon>Eukaryota</taxon>
        <taxon>Viridiplantae</taxon>
        <taxon>Streptophyta</taxon>
        <taxon>Embryophyta</taxon>
        <taxon>Tracheophyta</taxon>
        <taxon>Spermatophyta</taxon>
        <taxon>Magnoliopsida</taxon>
        <taxon>eudicotyledons</taxon>
        <taxon>Gunneridae</taxon>
        <taxon>Pentapetalae</taxon>
        <taxon>asterids</taxon>
        <taxon>campanulids</taxon>
        <taxon>Asterales</taxon>
        <taxon>Asteraceae</taxon>
        <taxon>Carduoideae</taxon>
        <taxon>Cardueae</taxon>
        <taxon>Arctiinae</taxon>
        <taxon>Arctium</taxon>
    </lineage>
</organism>
<keyword evidence="2" id="KW-1185">Reference proteome</keyword>
<reference evidence="2" key="1">
    <citation type="journal article" date="2022" name="Mol. Ecol. Resour.">
        <title>The genomes of chicory, endive, great burdock and yacon provide insights into Asteraceae palaeo-polyploidization history and plant inulin production.</title>
        <authorList>
            <person name="Fan W."/>
            <person name="Wang S."/>
            <person name="Wang H."/>
            <person name="Wang A."/>
            <person name="Jiang F."/>
            <person name="Liu H."/>
            <person name="Zhao H."/>
            <person name="Xu D."/>
            <person name="Zhang Y."/>
        </authorList>
    </citation>
    <scope>NUCLEOTIDE SEQUENCE [LARGE SCALE GENOMIC DNA]</scope>
    <source>
        <strain evidence="2">cv. Niubang</strain>
    </source>
</reference>